<dbReference type="EnsemblPlants" id="Pp3c2_16926V3.1">
    <property type="protein sequence ID" value="Pp3c2_16926V3.1"/>
    <property type="gene ID" value="Pp3c2_16926"/>
</dbReference>
<reference evidence="1 3" key="2">
    <citation type="journal article" date="2018" name="Plant J.">
        <title>The Physcomitrella patens chromosome-scale assembly reveals moss genome structure and evolution.</title>
        <authorList>
            <person name="Lang D."/>
            <person name="Ullrich K.K."/>
            <person name="Murat F."/>
            <person name="Fuchs J."/>
            <person name="Jenkins J."/>
            <person name="Haas F.B."/>
            <person name="Piednoel M."/>
            <person name="Gundlach H."/>
            <person name="Van Bel M."/>
            <person name="Meyberg R."/>
            <person name="Vives C."/>
            <person name="Morata J."/>
            <person name="Symeonidi A."/>
            <person name="Hiss M."/>
            <person name="Muchero W."/>
            <person name="Kamisugi Y."/>
            <person name="Saleh O."/>
            <person name="Blanc G."/>
            <person name="Decker E.L."/>
            <person name="van Gessel N."/>
            <person name="Grimwood J."/>
            <person name="Hayes R.D."/>
            <person name="Graham S.W."/>
            <person name="Gunter L.E."/>
            <person name="McDaniel S.F."/>
            <person name="Hoernstein S.N.W."/>
            <person name="Larsson A."/>
            <person name="Li F.W."/>
            <person name="Perroud P.F."/>
            <person name="Phillips J."/>
            <person name="Ranjan P."/>
            <person name="Rokshar D.S."/>
            <person name="Rothfels C.J."/>
            <person name="Schneider L."/>
            <person name="Shu S."/>
            <person name="Stevenson D.W."/>
            <person name="Thummler F."/>
            <person name="Tillich M."/>
            <person name="Villarreal Aguilar J.C."/>
            <person name="Widiez T."/>
            <person name="Wong G.K."/>
            <person name="Wymore A."/>
            <person name="Zhang Y."/>
            <person name="Zimmer A.D."/>
            <person name="Quatrano R.S."/>
            <person name="Mayer K.F.X."/>
            <person name="Goodstein D."/>
            <person name="Casacuberta J.M."/>
            <person name="Vandepoele K."/>
            <person name="Reski R."/>
            <person name="Cuming A.C."/>
            <person name="Tuskan G.A."/>
            <person name="Maumus F."/>
            <person name="Salse J."/>
            <person name="Schmutz J."/>
            <person name="Rensing S.A."/>
        </authorList>
    </citation>
    <scope>NUCLEOTIDE SEQUENCE [LARGE SCALE GENOMIC DNA]</scope>
    <source>
        <strain evidence="2 3">cv. Gransden 2004</strain>
    </source>
</reference>
<protein>
    <submittedName>
        <fullName evidence="1 2">Uncharacterized protein</fullName>
    </submittedName>
</protein>
<accession>A0A2K1L1V4</accession>
<proteinExistence type="predicted"/>
<organism evidence="1">
    <name type="scientific">Physcomitrium patens</name>
    <name type="common">Spreading-leaved earth moss</name>
    <name type="synonym">Physcomitrella patens</name>
    <dbReference type="NCBI Taxonomy" id="3218"/>
    <lineage>
        <taxon>Eukaryota</taxon>
        <taxon>Viridiplantae</taxon>
        <taxon>Streptophyta</taxon>
        <taxon>Embryophyta</taxon>
        <taxon>Bryophyta</taxon>
        <taxon>Bryophytina</taxon>
        <taxon>Bryopsida</taxon>
        <taxon>Funariidae</taxon>
        <taxon>Funariales</taxon>
        <taxon>Funariaceae</taxon>
        <taxon>Physcomitrium</taxon>
    </lineage>
</organism>
<dbReference type="InParanoid" id="A0A2K1L1V4"/>
<gene>
    <name evidence="1" type="ORF">PHYPA_002802</name>
</gene>
<dbReference type="EMBL" id="ABEU02000002">
    <property type="protein sequence ID" value="PNR60010.1"/>
    <property type="molecule type" value="Genomic_DNA"/>
</dbReference>
<dbReference type="AlphaFoldDB" id="A0A2K1L1V4"/>
<reference evidence="1 3" key="1">
    <citation type="journal article" date="2008" name="Science">
        <title>The Physcomitrella genome reveals evolutionary insights into the conquest of land by plants.</title>
        <authorList>
            <person name="Rensing S."/>
            <person name="Lang D."/>
            <person name="Zimmer A."/>
            <person name="Terry A."/>
            <person name="Salamov A."/>
            <person name="Shapiro H."/>
            <person name="Nishiyama T."/>
            <person name="Perroud P.-F."/>
            <person name="Lindquist E."/>
            <person name="Kamisugi Y."/>
            <person name="Tanahashi T."/>
            <person name="Sakakibara K."/>
            <person name="Fujita T."/>
            <person name="Oishi K."/>
            <person name="Shin-I T."/>
            <person name="Kuroki Y."/>
            <person name="Toyoda A."/>
            <person name="Suzuki Y."/>
            <person name="Hashimoto A."/>
            <person name="Yamaguchi K."/>
            <person name="Sugano A."/>
            <person name="Kohara Y."/>
            <person name="Fujiyama A."/>
            <person name="Anterola A."/>
            <person name="Aoki S."/>
            <person name="Ashton N."/>
            <person name="Barbazuk W.B."/>
            <person name="Barker E."/>
            <person name="Bennetzen J."/>
            <person name="Bezanilla M."/>
            <person name="Blankenship R."/>
            <person name="Cho S.H."/>
            <person name="Dutcher S."/>
            <person name="Estelle M."/>
            <person name="Fawcett J.A."/>
            <person name="Gundlach H."/>
            <person name="Hanada K."/>
            <person name="Heyl A."/>
            <person name="Hicks K.A."/>
            <person name="Hugh J."/>
            <person name="Lohr M."/>
            <person name="Mayer K."/>
            <person name="Melkozernov A."/>
            <person name="Murata T."/>
            <person name="Nelson D."/>
            <person name="Pils B."/>
            <person name="Prigge M."/>
            <person name="Reiss B."/>
            <person name="Renner T."/>
            <person name="Rombauts S."/>
            <person name="Rushton P."/>
            <person name="Sanderfoot A."/>
            <person name="Schween G."/>
            <person name="Shiu S.-H."/>
            <person name="Stueber K."/>
            <person name="Theodoulou F.L."/>
            <person name="Tu H."/>
            <person name="Van de Peer Y."/>
            <person name="Verrier P.J."/>
            <person name="Waters E."/>
            <person name="Wood A."/>
            <person name="Yang L."/>
            <person name="Cove D."/>
            <person name="Cuming A."/>
            <person name="Hasebe M."/>
            <person name="Lucas S."/>
            <person name="Mishler D.B."/>
            <person name="Reski R."/>
            <person name="Grigoriev I."/>
            <person name="Quatrano R.S."/>
            <person name="Boore J.L."/>
        </authorList>
    </citation>
    <scope>NUCLEOTIDE SEQUENCE [LARGE SCALE GENOMIC DNA]</scope>
    <source>
        <strain evidence="2 3">cv. Gransden 2004</strain>
    </source>
</reference>
<dbReference type="Gramene" id="Pp3c2_16926V3.1">
    <property type="protein sequence ID" value="Pp3c2_16926V3.1"/>
    <property type="gene ID" value="Pp3c2_16926"/>
</dbReference>
<sequence length="314" mass="34625">MDDSEWERAVMQGHSFANTCQWFPRPKLEIPYTEPATLRRRGGAASAQSPRGIYDFPISPQSPSEGIMLSPPMKVAPMKTTPRSCVQDSIDQAPMCAQFSPGSNHPGHGFGDCNAQCGRNLCYRSPVSQFSSGSNFSSHGFGDCNAECSNNRNFCNRSPASPFFSSGENVLVRCNQTKWLVGQQLDPPRLRKYAIEINSYLCTRSACIFAYWFLNLCYVPVRRTSSTNIKVWIGAADTLVNVPVELLPTHLARLDCPTPSSSPRDSPSAAESEIKARVQCVRPAHLSHRHLYQRISPAGSLTSTPQVRASQPLL</sequence>
<reference evidence="2" key="3">
    <citation type="submission" date="2020-12" db="UniProtKB">
        <authorList>
            <consortium name="EnsemblPlants"/>
        </authorList>
    </citation>
    <scope>IDENTIFICATION</scope>
</reference>
<evidence type="ECO:0000313" key="2">
    <source>
        <dbReference type="EnsemblPlants" id="Pp3c2_16926V3.1"/>
    </source>
</evidence>
<dbReference type="Proteomes" id="UP000006727">
    <property type="component" value="Chromosome 2"/>
</dbReference>
<name>A0A2K1L1V4_PHYPA</name>
<evidence type="ECO:0000313" key="1">
    <source>
        <dbReference type="EMBL" id="PNR60010.1"/>
    </source>
</evidence>
<keyword evidence="3" id="KW-1185">Reference proteome</keyword>
<evidence type="ECO:0000313" key="3">
    <source>
        <dbReference type="Proteomes" id="UP000006727"/>
    </source>
</evidence>